<keyword evidence="7" id="KW-0998">Cell outer membrane</keyword>
<keyword evidence="3" id="KW-0813">Transport</keyword>
<dbReference type="eggNOG" id="COG1538">
    <property type="taxonomic scope" value="Bacteria"/>
</dbReference>
<evidence type="ECO:0000256" key="4">
    <source>
        <dbReference type="ARBA" id="ARBA00022452"/>
    </source>
</evidence>
<protein>
    <submittedName>
        <fullName evidence="8">Outer membrane protein TolC</fullName>
    </submittedName>
</protein>
<sequence>MKKIYILFILSLCDPFAFGQQSALLEKYRSLAVDYSHDLKAAEKNLAASIELEKSARADLKPKLSGDASFQYTGNPLELNLNLPGMDKALEIQGRDTKYGASLTLLQPIYTGGRLLESIRMAQHQHSLATHQKEQLLSDVCFQTDIQYWNTVARQEIVSIVTDYRNSIASLAKTIRERVEVSLINPQDLLMAEVKLNDADFQLLQARKEFETGVMAFNSLIGLPLEEATPIDSIVPPMNLPDSTQLSLARLRPEIKMAHDRIKMAESSLKLNDSKYKPQIYVGADGSYSSPGYDLRADLDPNYAVYATVSVPLFEWGKRRNEKRASRQKIGIAKDNLNEIQDKVNLEIQTARLCLSQAMEQVKLSQQSLEKAHENERQAMERYNEGEISIVEVIEAQTYRQSAEINHVQAKATAQGQYSALIKALNLYK</sequence>
<dbReference type="PANTHER" id="PTHR30026">
    <property type="entry name" value="OUTER MEMBRANE PROTEIN TOLC"/>
    <property type="match status" value="1"/>
</dbReference>
<evidence type="ECO:0000313" key="8">
    <source>
        <dbReference type="EMBL" id="SHI60366.1"/>
    </source>
</evidence>
<dbReference type="GO" id="GO:0015288">
    <property type="term" value="F:porin activity"/>
    <property type="evidence" value="ECO:0007669"/>
    <property type="project" value="TreeGrafter"/>
</dbReference>
<dbReference type="Pfam" id="PF02321">
    <property type="entry name" value="OEP"/>
    <property type="match status" value="2"/>
</dbReference>
<evidence type="ECO:0000256" key="7">
    <source>
        <dbReference type="ARBA" id="ARBA00023237"/>
    </source>
</evidence>
<keyword evidence="6" id="KW-0472">Membrane</keyword>
<keyword evidence="9" id="KW-1185">Reference proteome</keyword>
<keyword evidence="4" id="KW-1134">Transmembrane beta strand</keyword>
<evidence type="ECO:0000256" key="2">
    <source>
        <dbReference type="ARBA" id="ARBA00007613"/>
    </source>
</evidence>
<dbReference type="GeneID" id="92711197"/>
<reference evidence="9" key="1">
    <citation type="submission" date="2016-11" db="EMBL/GenBank/DDBJ databases">
        <authorList>
            <person name="Varghese N."/>
            <person name="Submissions S."/>
        </authorList>
    </citation>
    <scope>NUCLEOTIDE SEQUENCE [LARGE SCALE GENOMIC DNA]</scope>
    <source>
        <strain evidence="9">DSM 26884</strain>
    </source>
</reference>
<dbReference type="Proteomes" id="UP000184192">
    <property type="component" value="Unassembled WGS sequence"/>
</dbReference>
<comment type="similarity">
    <text evidence="2">Belongs to the outer membrane factor (OMF) (TC 1.B.17) family.</text>
</comment>
<dbReference type="AlphaFoldDB" id="A0A1M6CHA8"/>
<evidence type="ECO:0000256" key="5">
    <source>
        <dbReference type="ARBA" id="ARBA00022692"/>
    </source>
</evidence>
<proteinExistence type="inferred from homology"/>
<dbReference type="RefSeq" id="WP_025834817.1">
    <property type="nucleotide sequence ID" value="NZ_FQZN01000004.1"/>
</dbReference>
<dbReference type="GO" id="GO:1990281">
    <property type="term" value="C:efflux pump complex"/>
    <property type="evidence" value="ECO:0007669"/>
    <property type="project" value="TreeGrafter"/>
</dbReference>
<gene>
    <name evidence="8" type="ORF">SAMN05444350_104145</name>
</gene>
<evidence type="ECO:0000256" key="1">
    <source>
        <dbReference type="ARBA" id="ARBA00004442"/>
    </source>
</evidence>
<dbReference type="Gene3D" id="1.20.1600.10">
    <property type="entry name" value="Outer membrane efflux proteins (OEP)"/>
    <property type="match status" value="1"/>
</dbReference>
<evidence type="ECO:0000256" key="3">
    <source>
        <dbReference type="ARBA" id="ARBA00022448"/>
    </source>
</evidence>
<dbReference type="InterPro" id="IPR003423">
    <property type="entry name" value="OMP_efflux"/>
</dbReference>
<dbReference type="InterPro" id="IPR051906">
    <property type="entry name" value="TolC-like"/>
</dbReference>
<accession>A0A1M6CHA8</accession>
<keyword evidence="5" id="KW-0812">Transmembrane</keyword>
<dbReference type="GO" id="GO:0015562">
    <property type="term" value="F:efflux transmembrane transporter activity"/>
    <property type="evidence" value="ECO:0007669"/>
    <property type="project" value="InterPro"/>
</dbReference>
<dbReference type="SUPFAM" id="SSF56954">
    <property type="entry name" value="Outer membrane efflux proteins (OEP)"/>
    <property type="match status" value="1"/>
</dbReference>
<evidence type="ECO:0000256" key="6">
    <source>
        <dbReference type="ARBA" id="ARBA00023136"/>
    </source>
</evidence>
<organism evidence="8 9">
    <name type="scientific">Bacteroides stercorirosoris</name>
    <dbReference type="NCBI Taxonomy" id="871324"/>
    <lineage>
        <taxon>Bacteria</taxon>
        <taxon>Pseudomonadati</taxon>
        <taxon>Bacteroidota</taxon>
        <taxon>Bacteroidia</taxon>
        <taxon>Bacteroidales</taxon>
        <taxon>Bacteroidaceae</taxon>
        <taxon>Bacteroides</taxon>
    </lineage>
</organism>
<dbReference type="PANTHER" id="PTHR30026:SF20">
    <property type="entry name" value="OUTER MEMBRANE PROTEIN TOLC"/>
    <property type="match status" value="1"/>
</dbReference>
<evidence type="ECO:0000313" key="9">
    <source>
        <dbReference type="Proteomes" id="UP000184192"/>
    </source>
</evidence>
<comment type="subcellular location">
    <subcellularLocation>
        <location evidence="1">Cell outer membrane</location>
    </subcellularLocation>
</comment>
<name>A0A1M6CHA8_9BACE</name>
<dbReference type="EMBL" id="FQZN01000004">
    <property type="protein sequence ID" value="SHI60366.1"/>
    <property type="molecule type" value="Genomic_DNA"/>
</dbReference>
<dbReference type="GO" id="GO:0009279">
    <property type="term" value="C:cell outer membrane"/>
    <property type="evidence" value="ECO:0007669"/>
    <property type="project" value="UniProtKB-SubCell"/>
</dbReference>